<evidence type="ECO:0000313" key="1">
    <source>
        <dbReference type="EMBL" id="KAE9302727.1"/>
    </source>
</evidence>
<dbReference type="AlphaFoldDB" id="A0A6A4DAA2"/>
<protein>
    <submittedName>
        <fullName evidence="1">Uncharacterized protein</fullName>
    </submittedName>
</protein>
<dbReference type="EMBL" id="QXFT01002167">
    <property type="protein sequence ID" value="KAE9302727.1"/>
    <property type="molecule type" value="Genomic_DNA"/>
</dbReference>
<organism evidence="1 2">
    <name type="scientific">Phytophthora rubi</name>
    <dbReference type="NCBI Taxonomy" id="129364"/>
    <lineage>
        <taxon>Eukaryota</taxon>
        <taxon>Sar</taxon>
        <taxon>Stramenopiles</taxon>
        <taxon>Oomycota</taxon>
        <taxon>Peronosporomycetes</taxon>
        <taxon>Peronosporales</taxon>
        <taxon>Peronosporaceae</taxon>
        <taxon>Phytophthora</taxon>
    </lineage>
</organism>
<gene>
    <name evidence="1" type="ORF">PR003_g22188</name>
</gene>
<sequence>MKRPRVCVSGFWTILTTTKSAVGLFPESERCQVVKLRRRNPYHLPNGDFCVATFW</sequence>
<reference evidence="1 2" key="1">
    <citation type="submission" date="2018-08" db="EMBL/GenBank/DDBJ databases">
        <title>Genomic investigation of the strawberry pathogen Phytophthora fragariae indicates pathogenicity is determined by transcriptional variation in three key races.</title>
        <authorList>
            <person name="Adams T.M."/>
            <person name="Armitage A.D."/>
            <person name="Sobczyk M.K."/>
            <person name="Bates H.J."/>
            <person name="Dunwell J.M."/>
            <person name="Nellist C.F."/>
            <person name="Harrison R.J."/>
        </authorList>
    </citation>
    <scope>NUCLEOTIDE SEQUENCE [LARGE SCALE GENOMIC DNA]</scope>
    <source>
        <strain evidence="1 2">SCRP333</strain>
    </source>
</reference>
<comment type="caution">
    <text evidence="1">The sequence shown here is derived from an EMBL/GenBank/DDBJ whole genome shotgun (WGS) entry which is preliminary data.</text>
</comment>
<dbReference type="Proteomes" id="UP000434957">
    <property type="component" value="Unassembled WGS sequence"/>
</dbReference>
<evidence type="ECO:0000313" key="2">
    <source>
        <dbReference type="Proteomes" id="UP000434957"/>
    </source>
</evidence>
<name>A0A6A4DAA2_9STRA</name>
<accession>A0A6A4DAA2</accession>
<proteinExistence type="predicted"/>
<keyword evidence="2" id="KW-1185">Reference proteome</keyword>